<dbReference type="Pfam" id="PF15919">
    <property type="entry name" value="HicB_lk_antitox"/>
    <property type="match status" value="1"/>
</dbReference>
<evidence type="ECO:0000313" key="2">
    <source>
        <dbReference type="EMBL" id="EPF32409.1"/>
    </source>
</evidence>
<dbReference type="STRING" id="1125699.HMPREF9194_00407"/>
<dbReference type="PATRIC" id="fig|1125699.3.peg.412"/>
<protein>
    <recommendedName>
        <fullName evidence="1">HicB-like antitoxin of toxin-antitoxin system domain-containing protein</fullName>
    </recommendedName>
</protein>
<sequence length="125" mass="13902">MKVIYPAIFHAEDGGFWVEFPDLPGCFTQGDTESEAYANAVETMELFLQDDYTIDTLPTVSAANKIKTDKNSFVSLVCGEFKVNEKAVKKTLTIPFWLNIQAEKAGVNFSQTLQDALCKKLNVVV</sequence>
<reference evidence="2 3" key="1">
    <citation type="submission" date="2013-04" db="EMBL/GenBank/DDBJ databases">
        <title>The Genome Sequence of Treponema maltophilum ATCC 51939.</title>
        <authorList>
            <consortium name="The Broad Institute Genomics Platform"/>
            <person name="Earl A."/>
            <person name="Ward D."/>
            <person name="Feldgarden M."/>
            <person name="Gevers D."/>
            <person name="Leonetti C."/>
            <person name="Blanton J.M."/>
            <person name="Dewhirst F.E."/>
            <person name="Izard J."/>
            <person name="Walker B."/>
            <person name="Young S."/>
            <person name="Zeng Q."/>
            <person name="Gargeya S."/>
            <person name="Fitzgerald M."/>
            <person name="Haas B."/>
            <person name="Abouelleil A."/>
            <person name="Allen A.W."/>
            <person name="Alvarado L."/>
            <person name="Arachchi H.M."/>
            <person name="Berlin A.M."/>
            <person name="Chapman S.B."/>
            <person name="Gainer-Dewar J."/>
            <person name="Goldberg J."/>
            <person name="Griggs A."/>
            <person name="Gujja S."/>
            <person name="Hansen M."/>
            <person name="Howarth C."/>
            <person name="Imamovic A."/>
            <person name="Ireland A."/>
            <person name="Larimer J."/>
            <person name="McCowan C."/>
            <person name="Murphy C."/>
            <person name="Pearson M."/>
            <person name="Poon T.W."/>
            <person name="Priest M."/>
            <person name="Roberts A."/>
            <person name="Saif S."/>
            <person name="Shea T."/>
            <person name="Sisk P."/>
            <person name="Sykes S."/>
            <person name="Wortman J."/>
            <person name="Nusbaum C."/>
            <person name="Birren B."/>
        </authorList>
    </citation>
    <scope>NUCLEOTIDE SEQUENCE [LARGE SCALE GENOMIC DNA]</scope>
    <source>
        <strain evidence="2 3">ATCC 51939</strain>
    </source>
</reference>
<feature type="domain" description="HicB-like antitoxin of toxin-antitoxin system" evidence="1">
    <location>
        <begin position="5"/>
        <end position="68"/>
    </location>
</feature>
<keyword evidence="3" id="KW-1185">Reference proteome</keyword>
<evidence type="ECO:0000259" key="1">
    <source>
        <dbReference type="Pfam" id="PF15919"/>
    </source>
</evidence>
<dbReference type="AlphaFoldDB" id="S3L6F9"/>
<dbReference type="PANTHER" id="PTHR34504:SF4">
    <property type="entry name" value="ANTITOXIN HICB"/>
    <property type="match status" value="1"/>
</dbReference>
<name>S3L6F9_TREMA</name>
<organism evidence="2 3">
    <name type="scientific">Treponema maltophilum ATCC 51939</name>
    <dbReference type="NCBI Taxonomy" id="1125699"/>
    <lineage>
        <taxon>Bacteria</taxon>
        <taxon>Pseudomonadati</taxon>
        <taxon>Spirochaetota</taxon>
        <taxon>Spirochaetia</taxon>
        <taxon>Spirochaetales</taxon>
        <taxon>Treponemataceae</taxon>
        <taxon>Treponema</taxon>
    </lineage>
</organism>
<dbReference type="InterPro" id="IPR051404">
    <property type="entry name" value="TA_system_antitoxin"/>
</dbReference>
<dbReference type="RefSeq" id="WP_016524706.1">
    <property type="nucleotide sequence ID" value="NZ_KE332518.1"/>
</dbReference>
<dbReference type="Gene3D" id="3.30.160.250">
    <property type="match status" value="1"/>
</dbReference>
<accession>S3L6F9</accession>
<dbReference type="HOGENOM" id="CLU_114047_0_2_12"/>
<dbReference type="InterPro" id="IPR031807">
    <property type="entry name" value="HicB-like"/>
</dbReference>
<dbReference type="InterPro" id="IPR035069">
    <property type="entry name" value="TTHA1013/TTHA0281-like"/>
</dbReference>
<dbReference type="OrthoDB" id="5419659at2"/>
<dbReference type="SUPFAM" id="SSF143100">
    <property type="entry name" value="TTHA1013/TTHA0281-like"/>
    <property type="match status" value="1"/>
</dbReference>
<dbReference type="EMBL" id="ATFF01000002">
    <property type="protein sequence ID" value="EPF32409.1"/>
    <property type="molecule type" value="Genomic_DNA"/>
</dbReference>
<gene>
    <name evidence="2" type="ORF">HMPREF9194_00407</name>
</gene>
<comment type="caution">
    <text evidence="2">The sequence shown here is derived from an EMBL/GenBank/DDBJ whole genome shotgun (WGS) entry which is preliminary data.</text>
</comment>
<dbReference type="eggNOG" id="COG1598">
    <property type="taxonomic scope" value="Bacteria"/>
</dbReference>
<dbReference type="PANTHER" id="PTHR34504">
    <property type="entry name" value="ANTITOXIN HICB"/>
    <property type="match status" value="1"/>
</dbReference>
<dbReference type="Proteomes" id="UP000014541">
    <property type="component" value="Unassembled WGS sequence"/>
</dbReference>
<evidence type="ECO:0000313" key="3">
    <source>
        <dbReference type="Proteomes" id="UP000014541"/>
    </source>
</evidence>
<proteinExistence type="predicted"/>